<feature type="domain" description="Ice-binding protein C-terminal" evidence="3">
    <location>
        <begin position="219"/>
        <end position="242"/>
    </location>
</feature>
<keyword evidence="2" id="KW-0732">Signal</keyword>
<keyword evidence="1" id="KW-0812">Transmembrane</keyword>
<keyword evidence="1" id="KW-1133">Transmembrane helix</keyword>
<dbReference type="EMBL" id="JBHUIT010000002">
    <property type="protein sequence ID" value="MFD2255718.1"/>
    <property type="molecule type" value="Genomic_DNA"/>
</dbReference>
<organism evidence="4 5">
    <name type="scientific">Luteolibacter algae</name>
    <dbReference type="NCBI Taxonomy" id="454151"/>
    <lineage>
        <taxon>Bacteria</taxon>
        <taxon>Pseudomonadati</taxon>
        <taxon>Verrucomicrobiota</taxon>
        <taxon>Verrucomicrobiia</taxon>
        <taxon>Verrucomicrobiales</taxon>
        <taxon>Verrucomicrobiaceae</taxon>
        <taxon>Luteolibacter</taxon>
    </lineage>
</organism>
<feature type="chain" id="PRO_5046558750" evidence="2">
    <location>
        <begin position="22"/>
        <end position="242"/>
    </location>
</feature>
<proteinExistence type="predicted"/>
<name>A0ABW5D3Y2_9BACT</name>
<dbReference type="Proteomes" id="UP001597375">
    <property type="component" value="Unassembled WGS sequence"/>
</dbReference>
<evidence type="ECO:0000313" key="5">
    <source>
        <dbReference type="Proteomes" id="UP001597375"/>
    </source>
</evidence>
<gene>
    <name evidence="4" type="ORF">ACFSSA_03435</name>
</gene>
<evidence type="ECO:0000259" key="3">
    <source>
        <dbReference type="Pfam" id="PF07589"/>
    </source>
</evidence>
<evidence type="ECO:0000256" key="2">
    <source>
        <dbReference type="SAM" id="SignalP"/>
    </source>
</evidence>
<reference evidence="5" key="1">
    <citation type="journal article" date="2019" name="Int. J. Syst. Evol. Microbiol.">
        <title>The Global Catalogue of Microorganisms (GCM) 10K type strain sequencing project: providing services to taxonomists for standard genome sequencing and annotation.</title>
        <authorList>
            <consortium name="The Broad Institute Genomics Platform"/>
            <consortium name="The Broad Institute Genome Sequencing Center for Infectious Disease"/>
            <person name="Wu L."/>
            <person name="Ma J."/>
        </authorList>
    </citation>
    <scope>NUCLEOTIDE SEQUENCE [LARGE SCALE GENOMIC DNA]</scope>
    <source>
        <strain evidence="5">CGMCC 4.7106</strain>
    </source>
</reference>
<feature type="transmembrane region" description="Helical" evidence="1">
    <location>
        <begin position="212"/>
        <end position="237"/>
    </location>
</feature>
<dbReference type="InterPro" id="IPR013424">
    <property type="entry name" value="Ice-binding_C"/>
</dbReference>
<dbReference type="NCBIfam" id="TIGR02595">
    <property type="entry name" value="PEP_CTERM"/>
    <property type="match status" value="1"/>
</dbReference>
<feature type="signal peptide" evidence="2">
    <location>
        <begin position="1"/>
        <end position="21"/>
    </location>
</feature>
<evidence type="ECO:0000313" key="4">
    <source>
        <dbReference type="EMBL" id="MFD2255718.1"/>
    </source>
</evidence>
<accession>A0ABW5D3Y2</accession>
<dbReference type="Pfam" id="PF07589">
    <property type="entry name" value="PEP-CTERM"/>
    <property type="match status" value="1"/>
</dbReference>
<keyword evidence="5" id="KW-1185">Reference proteome</keyword>
<comment type="caution">
    <text evidence="4">The sequence shown here is derived from an EMBL/GenBank/DDBJ whole genome shotgun (WGS) entry which is preliminary data.</text>
</comment>
<keyword evidence="1" id="KW-0472">Membrane</keyword>
<dbReference type="RefSeq" id="WP_386818374.1">
    <property type="nucleotide sequence ID" value="NZ_JBHUIT010000002.1"/>
</dbReference>
<protein>
    <submittedName>
        <fullName evidence="4">PEP-CTERM sorting domain-containing protein</fullName>
    </submittedName>
</protein>
<evidence type="ECO:0000256" key="1">
    <source>
        <dbReference type="SAM" id="Phobius"/>
    </source>
</evidence>
<sequence>MKISFFAIATIGALIAHSHGASTVITGITTSEGWTNGALNSGVQTLTGITTASGSSTSVTFATGFTGDPGTTNGTYAETTTFPGYTAAQTDSRVDTGALNVGDGDEYTWSTSTIGSGDAVFVIFNGATGNNFGAPDSMRLTDGAGNFLGNAVALSIAESDAFGRMNLARDQNSTLANRNLYGVAVPVADFGVADLSQVKGVKFGTVLNNNDFHMVGFAAVPEPSGLALLGLGGLALFGRRRR</sequence>